<comment type="similarity">
    <text evidence="1 8">Belongs to the CoaE family.</text>
</comment>
<reference evidence="10 11" key="1">
    <citation type="journal article" date="2012" name="PLoS ONE">
        <title>The purine-utilizing bacterium Clostridium acidurici 9a: a genome-guided metabolic reconsideration.</title>
        <authorList>
            <person name="Hartwich K."/>
            <person name="Poehlein A."/>
            <person name="Daniel R."/>
        </authorList>
    </citation>
    <scope>NUCLEOTIDE SEQUENCE [LARGE SCALE GENOMIC DNA]</scope>
    <source>
        <strain evidence="11">ATCC 7906 / DSM 604 / BCRC 14475 / CIP 104303 / KCTC 5404 / NCIMB 10678 / 9a</strain>
    </source>
</reference>
<evidence type="ECO:0000256" key="4">
    <source>
        <dbReference type="ARBA" id="ARBA00022741"/>
    </source>
</evidence>
<dbReference type="EC" id="2.7.1.24" evidence="8 9"/>
<gene>
    <name evidence="8 10" type="primary">coaE</name>
    <name evidence="10" type="ordered locus">Curi_c09900</name>
</gene>
<dbReference type="AlphaFoldDB" id="K0AZ81"/>
<dbReference type="Proteomes" id="UP000006094">
    <property type="component" value="Chromosome"/>
</dbReference>
<comment type="catalytic activity">
    <reaction evidence="8">
        <text>3'-dephospho-CoA + ATP = ADP + CoA + H(+)</text>
        <dbReference type="Rhea" id="RHEA:18245"/>
        <dbReference type="ChEBI" id="CHEBI:15378"/>
        <dbReference type="ChEBI" id="CHEBI:30616"/>
        <dbReference type="ChEBI" id="CHEBI:57287"/>
        <dbReference type="ChEBI" id="CHEBI:57328"/>
        <dbReference type="ChEBI" id="CHEBI:456216"/>
        <dbReference type="EC" id="2.7.1.24"/>
    </reaction>
</comment>
<dbReference type="PANTHER" id="PTHR10695:SF46">
    <property type="entry name" value="BIFUNCTIONAL COENZYME A SYNTHASE-RELATED"/>
    <property type="match status" value="1"/>
</dbReference>
<keyword evidence="6 8" id="KW-0067">ATP-binding</keyword>
<dbReference type="GO" id="GO:0015937">
    <property type="term" value="P:coenzyme A biosynthetic process"/>
    <property type="evidence" value="ECO:0007669"/>
    <property type="project" value="UniProtKB-UniRule"/>
</dbReference>
<dbReference type="PANTHER" id="PTHR10695">
    <property type="entry name" value="DEPHOSPHO-COA KINASE-RELATED"/>
    <property type="match status" value="1"/>
</dbReference>
<dbReference type="InterPro" id="IPR001977">
    <property type="entry name" value="Depp_CoAkinase"/>
</dbReference>
<dbReference type="STRING" id="1128398.Curi_c09900"/>
<comment type="pathway">
    <text evidence="8">Cofactor biosynthesis; coenzyme A biosynthesis; CoA from (R)-pantothenate: step 5/5.</text>
</comment>
<dbReference type="GO" id="GO:0004140">
    <property type="term" value="F:dephospho-CoA kinase activity"/>
    <property type="evidence" value="ECO:0007669"/>
    <property type="project" value="UniProtKB-UniRule"/>
</dbReference>
<evidence type="ECO:0000256" key="7">
    <source>
        <dbReference type="ARBA" id="ARBA00022993"/>
    </source>
</evidence>
<evidence type="ECO:0000256" key="9">
    <source>
        <dbReference type="NCBIfam" id="TIGR00152"/>
    </source>
</evidence>
<keyword evidence="3 8" id="KW-0808">Transferase</keyword>
<keyword evidence="4 8" id="KW-0547">Nucleotide-binding</keyword>
<protein>
    <recommendedName>
        <fullName evidence="8 9">Dephospho-CoA kinase</fullName>
        <ecNumber evidence="8 9">2.7.1.24</ecNumber>
    </recommendedName>
    <alternativeName>
        <fullName evidence="8">Dephosphocoenzyme A kinase</fullName>
    </alternativeName>
</protein>
<dbReference type="GO" id="GO:0005524">
    <property type="term" value="F:ATP binding"/>
    <property type="evidence" value="ECO:0007669"/>
    <property type="project" value="UniProtKB-UniRule"/>
</dbReference>
<keyword evidence="11" id="KW-1185">Reference proteome</keyword>
<dbReference type="HOGENOM" id="CLU_057180_2_1_9"/>
<dbReference type="KEGG" id="cad:Curi_c09900"/>
<dbReference type="eggNOG" id="COG0237">
    <property type="taxonomic scope" value="Bacteria"/>
</dbReference>
<keyword evidence="2 8" id="KW-0963">Cytoplasm</keyword>
<dbReference type="HAMAP" id="MF_00376">
    <property type="entry name" value="Dephospho_CoA_kinase"/>
    <property type="match status" value="1"/>
</dbReference>
<evidence type="ECO:0000256" key="1">
    <source>
        <dbReference type="ARBA" id="ARBA00009018"/>
    </source>
</evidence>
<name>K0AZ81_GOTA9</name>
<proteinExistence type="inferred from homology"/>
<organism evidence="10 11">
    <name type="scientific">Gottschalkia acidurici (strain ATCC 7906 / DSM 604 / BCRC 14475 / CIP 104303 / KCTC 5404 / NCIMB 10678 / 9a)</name>
    <name type="common">Clostridium acidurici</name>
    <dbReference type="NCBI Taxonomy" id="1128398"/>
    <lineage>
        <taxon>Bacteria</taxon>
        <taxon>Bacillati</taxon>
        <taxon>Bacillota</taxon>
        <taxon>Tissierellia</taxon>
        <taxon>Tissierellales</taxon>
        <taxon>Gottschalkiaceae</taxon>
        <taxon>Gottschalkia</taxon>
    </lineage>
</organism>
<dbReference type="CDD" id="cd02022">
    <property type="entry name" value="DPCK"/>
    <property type="match status" value="1"/>
</dbReference>
<dbReference type="UniPathway" id="UPA00241">
    <property type="reaction ID" value="UER00356"/>
</dbReference>
<evidence type="ECO:0000313" key="11">
    <source>
        <dbReference type="Proteomes" id="UP000006094"/>
    </source>
</evidence>
<dbReference type="SUPFAM" id="SSF52540">
    <property type="entry name" value="P-loop containing nucleoside triphosphate hydrolases"/>
    <property type="match status" value="1"/>
</dbReference>
<evidence type="ECO:0000256" key="6">
    <source>
        <dbReference type="ARBA" id="ARBA00022840"/>
    </source>
</evidence>
<dbReference type="FunFam" id="3.40.50.300:FF:000991">
    <property type="entry name" value="Dephospho-CoA kinase"/>
    <property type="match status" value="1"/>
</dbReference>
<dbReference type="PATRIC" id="fig|1128398.3.peg.990"/>
<keyword evidence="5 8" id="KW-0418">Kinase</keyword>
<dbReference type="OrthoDB" id="9812943at2"/>
<feature type="binding site" evidence="8">
    <location>
        <begin position="16"/>
        <end position="21"/>
    </location>
    <ligand>
        <name>ATP</name>
        <dbReference type="ChEBI" id="CHEBI:30616"/>
    </ligand>
</feature>
<comment type="function">
    <text evidence="8">Catalyzes the phosphorylation of the 3'-hydroxyl group of dephosphocoenzyme A to form coenzyme A.</text>
</comment>
<dbReference type="EMBL" id="CP003326">
    <property type="protein sequence ID" value="AFS78005.1"/>
    <property type="molecule type" value="Genomic_DNA"/>
</dbReference>
<dbReference type="Pfam" id="PF01121">
    <property type="entry name" value="CoaE"/>
    <property type="match status" value="1"/>
</dbReference>
<dbReference type="PROSITE" id="PS51219">
    <property type="entry name" value="DPCK"/>
    <property type="match status" value="1"/>
</dbReference>
<dbReference type="NCBIfam" id="TIGR00152">
    <property type="entry name" value="dephospho-CoA kinase"/>
    <property type="match status" value="1"/>
</dbReference>
<dbReference type="Gene3D" id="3.40.50.300">
    <property type="entry name" value="P-loop containing nucleotide triphosphate hydrolases"/>
    <property type="match status" value="1"/>
</dbReference>
<evidence type="ECO:0000256" key="8">
    <source>
        <dbReference type="HAMAP-Rule" id="MF_00376"/>
    </source>
</evidence>
<evidence type="ECO:0000256" key="2">
    <source>
        <dbReference type="ARBA" id="ARBA00022490"/>
    </source>
</evidence>
<comment type="subcellular location">
    <subcellularLocation>
        <location evidence="8">Cytoplasm</location>
    </subcellularLocation>
</comment>
<evidence type="ECO:0000256" key="3">
    <source>
        <dbReference type="ARBA" id="ARBA00022679"/>
    </source>
</evidence>
<dbReference type="GO" id="GO:0005737">
    <property type="term" value="C:cytoplasm"/>
    <property type="evidence" value="ECO:0007669"/>
    <property type="project" value="UniProtKB-SubCell"/>
</dbReference>
<sequence length="204" mass="23179">MKQNKAKVIGLTGGIATGKSTVSNILKEKGFKIIDADKIAREIVEVGSPAYKKILDYFGESILNNDETINRVYLGQKIFNSQTLRAKVNDITHPYIIEKISKEIGLYSSEDIIFLDVPLLLETIDKFEAKGICIDKLWIVYCDEKTEIERLMIRNNLSYEEAVKRVSAQMSIEEKKELADTIIDNTKDMETLIENIEKALKEIS</sequence>
<accession>K0AZ81</accession>
<keyword evidence="7 8" id="KW-0173">Coenzyme A biosynthesis</keyword>
<evidence type="ECO:0000313" key="10">
    <source>
        <dbReference type="EMBL" id="AFS78005.1"/>
    </source>
</evidence>
<dbReference type="InterPro" id="IPR027417">
    <property type="entry name" value="P-loop_NTPase"/>
</dbReference>
<dbReference type="RefSeq" id="WP_014967142.1">
    <property type="nucleotide sequence ID" value="NC_018664.1"/>
</dbReference>
<evidence type="ECO:0000256" key="5">
    <source>
        <dbReference type="ARBA" id="ARBA00022777"/>
    </source>
</evidence>